<dbReference type="PANTHER" id="PTHR30055">
    <property type="entry name" value="HTH-TYPE TRANSCRIPTIONAL REGULATOR RUTR"/>
    <property type="match status" value="1"/>
</dbReference>
<evidence type="ECO:0000256" key="4">
    <source>
        <dbReference type="PROSITE-ProRule" id="PRU00335"/>
    </source>
</evidence>
<dbReference type="RefSeq" id="WP_349301142.1">
    <property type="nucleotide sequence ID" value="NZ_JBEDNQ010000013.1"/>
</dbReference>
<dbReference type="InterPro" id="IPR050109">
    <property type="entry name" value="HTH-type_TetR-like_transc_reg"/>
</dbReference>
<feature type="domain" description="HTH tetR-type" evidence="5">
    <location>
        <begin position="11"/>
        <end position="71"/>
    </location>
</feature>
<gene>
    <name evidence="6" type="ORF">WIS52_26665</name>
</gene>
<dbReference type="InterPro" id="IPR036271">
    <property type="entry name" value="Tet_transcr_reg_TetR-rel_C_sf"/>
</dbReference>
<evidence type="ECO:0000256" key="2">
    <source>
        <dbReference type="ARBA" id="ARBA00023125"/>
    </source>
</evidence>
<keyword evidence="1" id="KW-0805">Transcription regulation</keyword>
<dbReference type="PANTHER" id="PTHR30055:SF234">
    <property type="entry name" value="HTH-TYPE TRANSCRIPTIONAL REGULATOR BETI"/>
    <property type="match status" value="1"/>
</dbReference>
<protein>
    <submittedName>
        <fullName evidence="6">TetR/AcrR family transcriptional regulator</fullName>
    </submittedName>
</protein>
<dbReference type="PRINTS" id="PR00455">
    <property type="entry name" value="HTHTETR"/>
</dbReference>
<keyword evidence="2 4" id="KW-0238">DNA-binding</keyword>
<dbReference type="Proteomes" id="UP001494902">
    <property type="component" value="Unassembled WGS sequence"/>
</dbReference>
<evidence type="ECO:0000256" key="3">
    <source>
        <dbReference type="ARBA" id="ARBA00023163"/>
    </source>
</evidence>
<organism evidence="6 7">
    <name type="scientific">Pseudonocardia nematodicida</name>
    <dbReference type="NCBI Taxonomy" id="1206997"/>
    <lineage>
        <taxon>Bacteria</taxon>
        <taxon>Bacillati</taxon>
        <taxon>Actinomycetota</taxon>
        <taxon>Actinomycetes</taxon>
        <taxon>Pseudonocardiales</taxon>
        <taxon>Pseudonocardiaceae</taxon>
        <taxon>Pseudonocardia</taxon>
    </lineage>
</organism>
<keyword evidence="3" id="KW-0804">Transcription</keyword>
<evidence type="ECO:0000259" key="5">
    <source>
        <dbReference type="PROSITE" id="PS50977"/>
    </source>
</evidence>
<proteinExistence type="predicted"/>
<evidence type="ECO:0000256" key="1">
    <source>
        <dbReference type="ARBA" id="ARBA00023015"/>
    </source>
</evidence>
<accession>A0ABV1KJL3</accession>
<dbReference type="SUPFAM" id="SSF46689">
    <property type="entry name" value="Homeodomain-like"/>
    <property type="match status" value="1"/>
</dbReference>
<dbReference type="PROSITE" id="PS50977">
    <property type="entry name" value="HTH_TETR_2"/>
    <property type="match status" value="1"/>
</dbReference>
<feature type="DNA-binding region" description="H-T-H motif" evidence="4">
    <location>
        <begin position="34"/>
        <end position="53"/>
    </location>
</feature>
<dbReference type="Gene3D" id="1.10.357.10">
    <property type="entry name" value="Tetracycline Repressor, domain 2"/>
    <property type="match status" value="1"/>
</dbReference>
<dbReference type="SUPFAM" id="SSF48498">
    <property type="entry name" value="Tetracyclin repressor-like, C-terminal domain"/>
    <property type="match status" value="1"/>
</dbReference>
<reference evidence="6 7" key="1">
    <citation type="submission" date="2024-03" db="EMBL/GenBank/DDBJ databases">
        <title>Draft genome sequence of Pseudonocardia nematodicida JCM 31783.</title>
        <authorList>
            <person name="Butdee W."/>
            <person name="Duangmal K."/>
        </authorList>
    </citation>
    <scope>NUCLEOTIDE SEQUENCE [LARGE SCALE GENOMIC DNA]</scope>
    <source>
        <strain evidence="6 7">JCM 31783</strain>
    </source>
</reference>
<name>A0ABV1KJL3_9PSEU</name>
<keyword evidence="7" id="KW-1185">Reference proteome</keyword>
<dbReference type="InterPro" id="IPR001647">
    <property type="entry name" value="HTH_TetR"/>
</dbReference>
<evidence type="ECO:0000313" key="7">
    <source>
        <dbReference type="Proteomes" id="UP001494902"/>
    </source>
</evidence>
<dbReference type="Pfam" id="PF00440">
    <property type="entry name" value="TetR_N"/>
    <property type="match status" value="1"/>
</dbReference>
<comment type="caution">
    <text evidence="6">The sequence shown here is derived from an EMBL/GenBank/DDBJ whole genome shotgun (WGS) entry which is preliminary data.</text>
</comment>
<evidence type="ECO:0000313" key="6">
    <source>
        <dbReference type="EMBL" id="MEQ3554068.1"/>
    </source>
</evidence>
<dbReference type="InterPro" id="IPR009057">
    <property type="entry name" value="Homeodomain-like_sf"/>
</dbReference>
<sequence length="199" mass="21468">MNERGPYAKGIAKREEILEQALEVIGREGFAGASIKEVAEAVNLSQAGLLHYFDSKEDLFTAVLRKRDQIDGGVGVTGAADLPELRERFQALARHNTGVPGLVELFSRMAVEAADQGHPANTFFRDRGPDMRAGFAAALRGSQDRGTAPRGIDPDSFSRLLEAVSDGLQLQWLQDPTVDMVGLLGEFFDLVTAPEAADG</sequence>
<dbReference type="EMBL" id="JBEDNQ010000013">
    <property type="protein sequence ID" value="MEQ3554068.1"/>
    <property type="molecule type" value="Genomic_DNA"/>
</dbReference>